<evidence type="ECO:0000313" key="2">
    <source>
        <dbReference type="EMBL" id="MEA5518599.1"/>
    </source>
</evidence>
<feature type="compositionally biased region" description="Acidic residues" evidence="1">
    <location>
        <begin position="615"/>
        <end position="628"/>
    </location>
</feature>
<sequence>MLNRKCGRTTLRKWLISALAVILVFNLLGCEQPELPEASLPIISVSQPTTEMAEVSPPKAIQMLHPPLDVHQPQVTILSPQPDELFQDNTINVQLQVQDLPIFRDETLGLGPHLQAILDNQPLEDIYTLDQPLILSDLEAGTHTLRIFAAYPWGESFKNDGAYAQTTFHIFTKTPENNPNPQLPLLTYNQPRGTYGAEPVLLDFYLANAPLHLVAQENPEDEIVDWRIRVTVNSQSFIIDQWQPIYIKGIKPGKNWVQLEYLDELGEPLTNVYNNTARVFTYDPNSQDTLSKLVRGELTIAQARPIVDRGYEGKIITPEPQITPTLEEIPEILEPVETPEEVEIVPSTEQTPETLEPVETPEEIEIVPSTEEIPETLEPVETPEELETPETLEPVEPLTLEEKTDDIETIPEIDIPLTLNETSETPVEEVLPSEELEQLLSSETEPETEPTPQTNGWFNRIKGQIQQLPVFERNNSQTSPSIPASQTAEPPATNNNIFKRIFRRFQQNPSEPAQTLPEIVDQAPVPEPTQPVLESEKSLELLPDEFQPTPEKINLDTSVVKPEVETSADILDETPTEEPETPLEEPIIIQPEPEPEPLPEIVDETSILDLETQLEEPVEVEPEPEMIDETSTLDLETQLEEPVEVEPEPEMIDETSILDLETQLEDS</sequence>
<dbReference type="RefSeq" id="WP_323275509.1">
    <property type="nucleotide sequence ID" value="NZ_JAYGHT010000012.1"/>
</dbReference>
<protein>
    <recommendedName>
        <fullName evidence="4">FHA domain containing protein</fullName>
    </recommendedName>
</protein>
<evidence type="ECO:0000256" key="1">
    <source>
        <dbReference type="SAM" id="MobiDB-lite"/>
    </source>
</evidence>
<reference evidence="2 3" key="1">
    <citation type="submission" date="2023-12" db="EMBL/GenBank/DDBJ databases">
        <title>Baltic Sea Cyanobacteria.</title>
        <authorList>
            <person name="Delbaje E."/>
            <person name="Fewer D.P."/>
            <person name="Shishido T.K."/>
        </authorList>
    </citation>
    <scope>NUCLEOTIDE SEQUENCE [LARGE SCALE GENOMIC DNA]</scope>
    <source>
        <strain evidence="2 3">CCNP 1315</strain>
    </source>
</reference>
<dbReference type="EMBL" id="JAYGHT010000012">
    <property type="protein sequence ID" value="MEA5518599.1"/>
    <property type="molecule type" value="Genomic_DNA"/>
</dbReference>
<feature type="compositionally biased region" description="Polar residues" evidence="1">
    <location>
        <begin position="473"/>
        <end position="497"/>
    </location>
</feature>
<keyword evidence="3" id="KW-1185">Reference proteome</keyword>
<feature type="compositionally biased region" description="Acidic residues" evidence="1">
    <location>
        <begin position="642"/>
        <end position="653"/>
    </location>
</feature>
<evidence type="ECO:0000313" key="3">
    <source>
        <dbReference type="Proteomes" id="UP001301728"/>
    </source>
</evidence>
<proteinExistence type="predicted"/>
<organism evidence="2 3">
    <name type="scientific">Limnoraphis robusta CCNP1315</name>
    <dbReference type="NCBI Taxonomy" id="3110306"/>
    <lineage>
        <taxon>Bacteria</taxon>
        <taxon>Bacillati</taxon>
        <taxon>Cyanobacteriota</taxon>
        <taxon>Cyanophyceae</taxon>
        <taxon>Oscillatoriophycideae</taxon>
        <taxon>Oscillatoriales</taxon>
        <taxon>Sirenicapillariaceae</taxon>
        <taxon>Limnoraphis</taxon>
    </lineage>
</organism>
<dbReference type="Proteomes" id="UP001301728">
    <property type="component" value="Unassembled WGS sequence"/>
</dbReference>
<feature type="region of interest" description="Disordered" evidence="1">
    <location>
        <begin position="642"/>
        <end position="667"/>
    </location>
</feature>
<evidence type="ECO:0008006" key="4">
    <source>
        <dbReference type="Google" id="ProtNLM"/>
    </source>
</evidence>
<gene>
    <name evidence="2" type="ORF">VB854_06510</name>
</gene>
<feature type="region of interest" description="Disordered" evidence="1">
    <location>
        <begin position="340"/>
        <end position="361"/>
    </location>
</feature>
<comment type="caution">
    <text evidence="2">The sequence shown here is derived from an EMBL/GenBank/DDBJ whole genome shotgun (WGS) entry which is preliminary data.</text>
</comment>
<feature type="compositionally biased region" description="Low complexity" evidence="1">
    <location>
        <begin position="344"/>
        <end position="358"/>
    </location>
</feature>
<feature type="region of interest" description="Disordered" evidence="1">
    <location>
        <begin position="423"/>
        <end position="599"/>
    </location>
</feature>
<feature type="compositionally biased region" description="Acidic residues" evidence="1">
    <location>
        <begin position="570"/>
        <end position="583"/>
    </location>
</feature>
<feature type="region of interest" description="Disordered" evidence="1">
    <location>
        <begin position="615"/>
        <end position="634"/>
    </location>
</feature>
<name>A0ABU5TUW0_9CYAN</name>
<accession>A0ABU5TUW0</accession>